<dbReference type="GO" id="GO:0016616">
    <property type="term" value="F:oxidoreductase activity, acting on the CH-OH group of donors, NAD or NADP as acceptor"/>
    <property type="evidence" value="ECO:0007669"/>
    <property type="project" value="TreeGrafter"/>
</dbReference>
<dbReference type="PANTHER" id="PTHR42760:SF40">
    <property type="entry name" value="3-OXOACYL-[ACYL-CARRIER-PROTEIN] REDUCTASE, CHLOROPLASTIC"/>
    <property type="match status" value="1"/>
</dbReference>
<dbReference type="PANTHER" id="PTHR42760">
    <property type="entry name" value="SHORT-CHAIN DEHYDROGENASES/REDUCTASES FAMILY MEMBER"/>
    <property type="match status" value="1"/>
</dbReference>
<dbReference type="Pfam" id="PF13561">
    <property type="entry name" value="adh_short_C2"/>
    <property type="match status" value="1"/>
</dbReference>
<keyword evidence="3" id="KW-1185">Reference proteome</keyword>
<name>T0IR81_9SPHN</name>
<dbReference type="RefSeq" id="WP_021234450.1">
    <property type="nucleotide sequence ID" value="NZ_ATHL01000082.1"/>
</dbReference>
<comment type="caution">
    <text evidence="2">The sequence shown here is derived from an EMBL/GenBank/DDBJ whole genome shotgun (WGS) entry which is preliminary data.</text>
</comment>
<dbReference type="PRINTS" id="PR00080">
    <property type="entry name" value="SDRFAMILY"/>
</dbReference>
<dbReference type="InterPro" id="IPR002347">
    <property type="entry name" value="SDR_fam"/>
</dbReference>
<reference evidence="2 3" key="1">
    <citation type="journal article" date="2013" name="Genome Announc.">
        <title>Genome Sequence of Novosphingobium lindaniclasticum LE124T, Isolated from a Hexachlorocyclohexane Dumpsite.</title>
        <authorList>
            <person name="Saxena A."/>
            <person name="Nayyar N."/>
            <person name="Sangwan N."/>
            <person name="Kumari R."/>
            <person name="Khurana J.P."/>
            <person name="Lal R."/>
        </authorList>
    </citation>
    <scope>NUCLEOTIDE SEQUENCE [LARGE SCALE GENOMIC DNA]</scope>
    <source>
        <strain evidence="2 3">LE124</strain>
    </source>
</reference>
<accession>T0IR81</accession>
<gene>
    <name evidence="2" type="ORF">L284_13090</name>
</gene>
<sequence length="279" mass="28558">MSSTQRVAIVTGCGKRDGIGAAIARRLASQGIAVVVTDIAATGVRDRFEQDRPETAQWKGVDDLAAEIAQAGGDALALTGDISSKGDVDGLIAAVATRFGQVDILVNNAGAPFSMAHGDVADIDPAEFDRVMQINVTGTFLMSQAAIPFMRAGKWGRIVNVASVAGRVGSKANSAYAASKAGVIALAQTFALDLGGDGITANAVLPGFIFTSRTLSGMSKKMGGVPLDEETIARSKPSVPVGRDGTPEDIAATVAFLVSEDAAFTTGQSFIVDGGSLRL</sequence>
<dbReference type="AlphaFoldDB" id="T0IR81"/>
<evidence type="ECO:0000256" key="1">
    <source>
        <dbReference type="ARBA" id="ARBA00006484"/>
    </source>
</evidence>
<evidence type="ECO:0008006" key="4">
    <source>
        <dbReference type="Google" id="ProtNLM"/>
    </source>
</evidence>
<dbReference type="EMBL" id="ATHL01000082">
    <property type="protein sequence ID" value="EQB14325.1"/>
    <property type="molecule type" value="Genomic_DNA"/>
</dbReference>
<dbReference type="PRINTS" id="PR00081">
    <property type="entry name" value="GDHRDH"/>
</dbReference>
<evidence type="ECO:0000313" key="2">
    <source>
        <dbReference type="EMBL" id="EQB14325.1"/>
    </source>
</evidence>
<dbReference type="InterPro" id="IPR020904">
    <property type="entry name" value="Sc_DH/Rdtase_CS"/>
</dbReference>
<dbReference type="PATRIC" id="fig|1096930.3.peg.2610"/>
<organism evidence="2 3">
    <name type="scientific">Novosphingobium lindaniclasticum LE124</name>
    <dbReference type="NCBI Taxonomy" id="1096930"/>
    <lineage>
        <taxon>Bacteria</taxon>
        <taxon>Pseudomonadati</taxon>
        <taxon>Pseudomonadota</taxon>
        <taxon>Alphaproteobacteria</taxon>
        <taxon>Sphingomonadales</taxon>
        <taxon>Sphingomonadaceae</taxon>
        <taxon>Novosphingobium</taxon>
    </lineage>
</organism>
<evidence type="ECO:0000313" key="3">
    <source>
        <dbReference type="Proteomes" id="UP000015527"/>
    </source>
</evidence>
<protein>
    <recommendedName>
        <fullName evidence="4">Short-chain dehydrogenase</fullName>
    </recommendedName>
</protein>
<dbReference type="InterPro" id="IPR036291">
    <property type="entry name" value="NAD(P)-bd_dom_sf"/>
</dbReference>
<dbReference type="eggNOG" id="COG1028">
    <property type="taxonomic scope" value="Bacteria"/>
</dbReference>
<dbReference type="FunFam" id="3.40.50.720:FF:000084">
    <property type="entry name" value="Short-chain dehydrogenase reductase"/>
    <property type="match status" value="1"/>
</dbReference>
<dbReference type="OrthoDB" id="9789398at2"/>
<dbReference type="PROSITE" id="PS00061">
    <property type="entry name" value="ADH_SHORT"/>
    <property type="match status" value="1"/>
</dbReference>
<dbReference type="CDD" id="cd05233">
    <property type="entry name" value="SDR_c"/>
    <property type="match status" value="1"/>
</dbReference>
<proteinExistence type="inferred from homology"/>
<comment type="similarity">
    <text evidence="1">Belongs to the short-chain dehydrogenases/reductases (SDR) family.</text>
</comment>
<dbReference type="Gene3D" id="3.40.50.720">
    <property type="entry name" value="NAD(P)-binding Rossmann-like Domain"/>
    <property type="match status" value="1"/>
</dbReference>
<dbReference type="GO" id="GO:0030497">
    <property type="term" value="P:fatty acid elongation"/>
    <property type="evidence" value="ECO:0007669"/>
    <property type="project" value="TreeGrafter"/>
</dbReference>
<dbReference type="Proteomes" id="UP000015527">
    <property type="component" value="Unassembled WGS sequence"/>
</dbReference>
<dbReference type="SUPFAM" id="SSF51735">
    <property type="entry name" value="NAD(P)-binding Rossmann-fold domains"/>
    <property type="match status" value="1"/>
</dbReference>